<dbReference type="InterPro" id="IPR014710">
    <property type="entry name" value="RmlC-like_jellyroll"/>
</dbReference>
<dbReference type="RefSeq" id="WP_344693742.1">
    <property type="nucleotide sequence ID" value="NZ_BAABBF010000005.1"/>
</dbReference>
<feature type="domain" description="HTH crp-type" evidence="4">
    <location>
        <begin position="152"/>
        <end position="226"/>
    </location>
</feature>
<evidence type="ECO:0000256" key="3">
    <source>
        <dbReference type="ARBA" id="ARBA00023163"/>
    </source>
</evidence>
<dbReference type="PROSITE" id="PS51063">
    <property type="entry name" value="HTH_CRP_2"/>
    <property type="match status" value="1"/>
</dbReference>
<dbReference type="SUPFAM" id="SSF46785">
    <property type="entry name" value="Winged helix' DNA-binding domain"/>
    <property type="match status" value="1"/>
</dbReference>
<name>A0ABP7E7T6_9SPHN</name>
<proteinExistence type="predicted"/>
<dbReference type="Pfam" id="PF13545">
    <property type="entry name" value="HTH_Crp_2"/>
    <property type="match status" value="1"/>
</dbReference>
<accession>A0ABP7E7T6</accession>
<dbReference type="Pfam" id="PF00027">
    <property type="entry name" value="cNMP_binding"/>
    <property type="match status" value="1"/>
</dbReference>
<evidence type="ECO:0000256" key="2">
    <source>
        <dbReference type="ARBA" id="ARBA00023125"/>
    </source>
</evidence>
<dbReference type="Proteomes" id="UP001500523">
    <property type="component" value="Unassembled WGS sequence"/>
</dbReference>
<evidence type="ECO:0000256" key="1">
    <source>
        <dbReference type="ARBA" id="ARBA00023015"/>
    </source>
</evidence>
<evidence type="ECO:0000313" key="5">
    <source>
        <dbReference type="EMBL" id="GAA3715411.1"/>
    </source>
</evidence>
<sequence length="243" mass="28048">MRADTTERVTDKFLRGRGRQRLSEDELTLLDQTVDRVRDLPSRHTLVRAGDRVRTSTLLLDGFMCRYMDDHSGYRQLVAIHVPGDFVDLHAFPMERLDHDVATLSPARIASWTHDTLEEIVETRPHLTRMLWFSTLLDASVHREWIFRMGRLDAEGRIAHFMCELKVRLDMVGMVENDRFLLPLKQADVAEACGLTGVHVNRVLRSLRERELMIFRAGQVTIVNWKQLSALGQFNPAYLRGGL</sequence>
<dbReference type="InterPro" id="IPR000595">
    <property type="entry name" value="cNMP-bd_dom"/>
</dbReference>
<comment type="caution">
    <text evidence="5">The sequence shown here is derived from an EMBL/GenBank/DDBJ whole genome shotgun (WGS) entry which is preliminary data.</text>
</comment>
<dbReference type="CDD" id="cd00038">
    <property type="entry name" value="CAP_ED"/>
    <property type="match status" value="1"/>
</dbReference>
<reference evidence="6" key="1">
    <citation type="journal article" date="2019" name="Int. J. Syst. Evol. Microbiol.">
        <title>The Global Catalogue of Microorganisms (GCM) 10K type strain sequencing project: providing services to taxonomists for standard genome sequencing and annotation.</title>
        <authorList>
            <consortium name="The Broad Institute Genomics Platform"/>
            <consortium name="The Broad Institute Genome Sequencing Center for Infectious Disease"/>
            <person name="Wu L."/>
            <person name="Ma J."/>
        </authorList>
    </citation>
    <scope>NUCLEOTIDE SEQUENCE [LARGE SCALE GENOMIC DNA]</scope>
    <source>
        <strain evidence="6">JCM 17498</strain>
    </source>
</reference>
<dbReference type="InterPro" id="IPR036390">
    <property type="entry name" value="WH_DNA-bd_sf"/>
</dbReference>
<keyword evidence="2" id="KW-0238">DNA-binding</keyword>
<keyword evidence="3" id="KW-0804">Transcription</keyword>
<dbReference type="InterPro" id="IPR036388">
    <property type="entry name" value="WH-like_DNA-bd_sf"/>
</dbReference>
<dbReference type="SMART" id="SM00419">
    <property type="entry name" value="HTH_CRP"/>
    <property type="match status" value="1"/>
</dbReference>
<protein>
    <submittedName>
        <fullName evidence="5">Crp/Fnr family transcriptional regulator</fullName>
    </submittedName>
</protein>
<dbReference type="EMBL" id="BAABBF010000005">
    <property type="protein sequence ID" value="GAA3715411.1"/>
    <property type="molecule type" value="Genomic_DNA"/>
</dbReference>
<evidence type="ECO:0000313" key="6">
    <source>
        <dbReference type="Proteomes" id="UP001500523"/>
    </source>
</evidence>
<dbReference type="InterPro" id="IPR018490">
    <property type="entry name" value="cNMP-bd_dom_sf"/>
</dbReference>
<dbReference type="InterPro" id="IPR012318">
    <property type="entry name" value="HTH_CRP"/>
</dbReference>
<organism evidence="5 6">
    <name type="scientific">Sphingomonas cynarae</name>
    <dbReference type="NCBI Taxonomy" id="930197"/>
    <lineage>
        <taxon>Bacteria</taxon>
        <taxon>Pseudomonadati</taxon>
        <taxon>Pseudomonadota</taxon>
        <taxon>Alphaproteobacteria</taxon>
        <taxon>Sphingomonadales</taxon>
        <taxon>Sphingomonadaceae</taxon>
        <taxon>Sphingomonas</taxon>
    </lineage>
</organism>
<evidence type="ECO:0000259" key="4">
    <source>
        <dbReference type="PROSITE" id="PS51063"/>
    </source>
</evidence>
<keyword evidence="1" id="KW-0805">Transcription regulation</keyword>
<gene>
    <name evidence="5" type="ORF">GCM10022268_25060</name>
</gene>
<dbReference type="SUPFAM" id="SSF51206">
    <property type="entry name" value="cAMP-binding domain-like"/>
    <property type="match status" value="1"/>
</dbReference>
<dbReference type="Gene3D" id="1.10.10.10">
    <property type="entry name" value="Winged helix-like DNA-binding domain superfamily/Winged helix DNA-binding domain"/>
    <property type="match status" value="1"/>
</dbReference>
<dbReference type="Gene3D" id="2.60.120.10">
    <property type="entry name" value="Jelly Rolls"/>
    <property type="match status" value="1"/>
</dbReference>
<keyword evidence="6" id="KW-1185">Reference proteome</keyword>